<feature type="domain" description="Glucose-1-phosphate adenylyltransferase/Bifunctional protein GlmU-like C-terminal hexapeptide" evidence="11">
    <location>
        <begin position="312"/>
        <end position="415"/>
    </location>
</feature>
<dbReference type="InterPro" id="IPR023049">
    <property type="entry name" value="GlgC_bac"/>
</dbReference>
<dbReference type="PANTHER" id="PTHR43523">
    <property type="entry name" value="GLUCOSE-1-PHOSPHATE ADENYLYLTRANSFERASE-RELATED"/>
    <property type="match status" value="1"/>
</dbReference>
<feature type="binding site" evidence="9">
    <location>
        <begin position="192"/>
        <end position="193"/>
    </location>
    <ligand>
        <name>alpha-D-glucose 1-phosphate</name>
        <dbReference type="ChEBI" id="CHEBI:58601"/>
    </ligand>
</feature>
<organism evidence="12 13">
    <name type="scientific">Aeromonas enteropelogenes</name>
    <name type="common">Aeromonas trota</name>
    <dbReference type="NCBI Taxonomy" id="29489"/>
    <lineage>
        <taxon>Bacteria</taxon>
        <taxon>Pseudomonadati</taxon>
        <taxon>Pseudomonadota</taxon>
        <taxon>Gammaproteobacteria</taxon>
        <taxon>Aeromonadales</taxon>
        <taxon>Aeromonadaceae</taxon>
        <taxon>Aeromonas</taxon>
    </lineage>
</organism>
<dbReference type="NCBIfam" id="TIGR02091">
    <property type="entry name" value="glgC"/>
    <property type="match status" value="1"/>
</dbReference>
<comment type="pathway">
    <text evidence="9">Glycan biosynthesis; glycogen biosynthesis.</text>
</comment>
<comment type="function">
    <text evidence="9">Involved in the biosynthesis of ADP-glucose, a building block required for the elongation reactions to produce glycogen. Catalyzes the reaction between ATP and alpha-D-glucose 1-phosphate (G1P) to produce pyrophosphate and ADP-Glc.</text>
</comment>
<comment type="caution">
    <text evidence="12">The sequence shown here is derived from an EMBL/GenBank/DDBJ whole genome shotgun (WGS) entry which is preliminary data.</text>
</comment>
<feature type="binding site" evidence="9">
    <location>
        <position position="112"/>
    </location>
    <ligand>
        <name>alpha-D-glucose 1-phosphate</name>
        <dbReference type="ChEBI" id="CHEBI:58601"/>
    </ligand>
</feature>
<dbReference type="CDD" id="cd04651">
    <property type="entry name" value="LbH_G1P_AT_C"/>
    <property type="match status" value="1"/>
</dbReference>
<sequence>MLLQPANTARSRQLLNETMALVLAGGRGSRLKQLTDNRAKPAVHFGGKFRIIDFVLSNCINSGIRRVGVVTQYKSHSLLRHLQSGWSFLRYQMNEFIDLLPAQQRVDEVHWYRGTADAVYQNLDIIRDHAPKYVVVLAGDHIYKMDYAAMLLDHVNQGAKVTVACIEVPRSEASAFGVMAIDEDRKINAFVEKPLNPPAMPDKPDTALASMGIYIFDADYLYQLLEEDIANEHSHHDFGMDVIPRVVEEGTAYAHPFGMSCVGCCPQKRPYWRDVGTLDSFWEANMDLASVTPELDIYDQEWPIWTSQNMTPPAKFVQDRNGQHGMAINSMFAGGTIVSGSFIVSSVLFTNVRVDSFCTLDQAVIFPGVEIGSGCRLRRVVVDKGCKLPQGMVIGENADEDARRFYRSPQGIVLVTKEMLDALARSQRVAGAAKVTVTV</sequence>
<dbReference type="PANTHER" id="PTHR43523:SF2">
    <property type="entry name" value="GLUCOSE-1-PHOSPHATE ADENYLYLTRANSFERASE"/>
    <property type="match status" value="1"/>
</dbReference>
<dbReference type="NCBIfam" id="NF002023">
    <property type="entry name" value="PRK00844.1"/>
    <property type="match status" value="1"/>
</dbReference>
<feature type="binding site" evidence="9">
    <location>
        <position position="177"/>
    </location>
    <ligand>
        <name>alpha-D-glucose 1-phosphate</name>
        <dbReference type="ChEBI" id="CHEBI:58601"/>
    </ligand>
</feature>
<accession>A0ABU9J8U2</accession>
<dbReference type="PROSITE" id="PS00810">
    <property type="entry name" value="ADP_GLC_PYROPHOSPH_3"/>
    <property type="match status" value="1"/>
</dbReference>
<dbReference type="InterPro" id="IPR029044">
    <property type="entry name" value="Nucleotide-diphossugar_trans"/>
</dbReference>
<evidence type="ECO:0000256" key="2">
    <source>
        <dbReference type="ARBA" id="ARBA00022600"/>
    </source>
</evidence>
<dbReference type="InterPro" id="IPR005836">
    <property type="entry name" value="ADP_Glu_pyroP_CS"/>
</dbReference>
<dbReference type="EC" id="2.7.7.27" evidence="9"/>
<dbReference type="InterPro" id="IPR011831">
    <property type="entry name" value="ADP-Glc_PPase"/>
</dbReference>
<evidence type="ECO:0000256" key="8">
    <source>
        <dbReference type="ARBA" id="ARBA00023277"/>
    </source>
</evidence>
<keyword evidence="4 9" id="KW-0548">Nucleotidyltransferase</keyword>
<keyword evidence="7 9" id="KW-0320">Glycogen biosynthesis</keyword>
<dbReference type="InterPro" id="IPR056818">
    <property type="entry name" value="GlmU/GlgC-like_hexapep"/>
</dbReference>
<keyword evidence="8 9" id="KW-0119">Carbohydrate metabolism</keyword>
<keyword evidence="6 9" id="KW-0067">ATP-binding</keyword>
<dbReference type="EMBL" id="JAZDDP010000002">
    <property type="protein sequence ID" value="MEL3919006.1"/>
    <property type="molecule type" value="Genomic_DNA"/>
</dbReference>
<name>A0ABU9J8U2_AEREN</name>
<evidence type="ECO:0000256" key="9">
    <source>
        <dbReference type="HAMAP-Rule" id="MF_00624"/>
    </source>
</evidence>
<evidence type="ECO:0000256" key="3">
    <source>
        <dbReference type="ARBA" id="ARBA00022679"/>
    </source>
</evidence>
<evidence type="ECO:0000259" key="10">
    <source>
        <dbReference type="Pfam" id="PF00483"/>
    </source>
</evidence>
<dbReference type="Gene3D" id="2.160.10.10">
    <property type="entry name" value="Hexapeptide repeat proteins"/>
    <property type="match status" value="1"/>
</dbReference>
<keyword evidence="2 9" id="KW-0321">Glycogen metabolism</keyword>
<evidence type="ECO:0000256" key="4">
    <source>
        <dbReference type="ARBA" id="ARBA00022695"/>
    </source>
</evidence>
<evidence type="ECO:0000256" key="1">
    <source>
        <dbReference type="ARBA" id="ARBA00010443"/>
    </source>
</evidence>
<comment type="subunit">
    <text evidence="9">Homotetramer.</text>
</comment>
<evidence type="ECO:0000259" key="11">
    <source>
        <dbReference type="Pfam" id="PF24894"/>
    </source>
</evidence>
<dbReference type="CDD" id="cd02508">
    <property type="entry name" value="ADP_Glucose_PP"/>
    <property type="match status" value="1"/>
</dbReference>
<dbReference type="Gene3D" id="3.90.550.10">
    <property type="entry name" value="Spore Coat Polysaccharide Biosynthesis Protein SpsA, Chain A"/>
    <property type="match status" value="1"/>
</dbReference>
<dbReference type="Pfam" id="PF00483">
    <property type="entry name" value="NTP_transferase"/>
    <property type="match status" value="1"/>
</dbReference>
<dbReference type="Pfam" id="PF24894">
    <property type="entry name" value="Hexapep_GlmU"/>
    <property type="match status" value="1"/>
</dbReference>
<keyword evidence="13" id="KW-1185">Reference proteome</keyword>
<feature type="domain" description="Nucleotidyl transferase" evidence="10">
    <location>
        <begin position="20"/>
        <end position="289"/>
    </location>
</feature>
<protein>
    <recommendedName>
        <fullName evidence="9">Glucose-1-phosphate adenylyltransferase</fullName>
        <ecNumber evidence="9">2.7.7.27</ecNumber>
    </recommendedName>
    <alternativeName>
        <fullName evidence="9">ADP-glucose pyrophosphorylase</fullName>
        <shortName evidence="9">ADPGlc PPase</shortName>
    </alternativeName>
    <alternativeName>
        <fullName evidence="9">ADP-glucose synthase</fullName>
    </alternativeName>
</protein>
<keyword evidence="5 9" id="KW-0547">Nucleotide-binding</keyword>
<dbReference type="PROSITE" id="PS00808">
    <property type="entry name" value="ADP_GLC_PYROPHOSPH_1"/>
    <property type="match status" value="1"/>
</dbReference>
<proteinExistence type="inferred from homology"/>
<comment type="catalytic activity">
    <reaction evidence="9">
        <text>alpha-D-glucose 1-phosphate + ATP + H(+) = ADP-alpha-D-glucose + diphosphate</text>
        <dbReference type="Rhea" id="RHEA:12120"/>
        <dbReference type="ChEBI" id="CHEBI:15378"/>
        <dbReference type="ChEBI" id="CHEBI:30616"/>
        <dbReference type="ChEBI" id="CHEBI:33019"/>
        <dbReference type="ChEBI" id="CHEBI:57498"/>
        <dbReference type="ChEBI" id="CHEBI:58601"/>
        <dbReference type="EC" id="2.7.7.27"/>
    </reaction>
</comment>
<evidence type="ECO:0000313" key="13">
    <source>
        <dbReference type="Proteomes" id="UP001491613"/>
    </source>
</evidence>
<gene>
    <name evidence="9 12" type="primary">glgC</name>
    <name evidence="12" type="ORF">V1482_06220</name>
</gene>
<dbReference type="RefSeq" id="WP_042071933.1">
    <property type="nucleotide sequence ID" value="NZ_CDDE01000017.1"/>
</dbReference>
<reference evidence="12 13" key="1">
    <citation type="submission" date="2024-01" db="EMBL/GenBank/DDBJ databases">
        <title>Horizontal gene transfer in Aeromonas trota.</title>
        <authorList>
            <person name="Otero Olarra J.E."/>
            <person name="Perez Valdespino A."/>
        </authorList>
    </citation>
    <scope>NUCLEOTIDE SEQUENCE [LARGE SCALE GENOMIC DNA]</scope>
    <source>
        <strain evidence="12 13">9.1</strain>
    </source>
</reference>
<dbReference type="SUPFAM" id="SSF53448">
    <property type="entry name" value="Nucleotide-diphospho-sugar transferases"/>
    <property type="match status" value="1"/>
</dbReference>
<dbReference type="SUPFAM" id="SSF51161">
    <property type="entry name" value="Trimeric LpxA-like enzymes"/>
    <property type="match status" value="1"/>
</dbReference>
<evidence type="ECO:0000256" key="7">
    <source>
        <dbReference type="ARBA" id="ARBA00023056"/>
    </source>
</evidence>
<dbReference type="InterPro" id="IPR005835">
    <property type="entry name" value="NTP_transferase_dom"/>
</dbReference>
<dbReference type="Proteomes" id="UP001491613">
    <property type="component" value="Unassembled WGS sequence"/>
</dbReference>
<evidence type="ECO:0000256" key="6">
    <source>
        <dbReference type="ARBA" id="ARBA00022840"/>
    </source>
</evidence>
<dbReference type="HAMAP" id="MF_00624">
    <property type="entry name" value="GlgC"/>
    <property type="match status" value="1"/>
</dbReference>
<comment type="similarity">
    <text evidence="1 9">Belongs to the bacterial/plant glucose-1-phosphate adenylyltransferase family.</text>
</comment>
<dbReference type="GO" id="GO:0008878">
    <property type="term" value="F:glucose-1-phosphate adenylyltransferase activity"/>
    <property type="evidence" value="ECO:0007669"/>
    <property type="project" value="UniProtKB-EC"/>
</dbReference>
<feature type="site" description="Could play a key role in the communication between the regulatory and the substrate sites" evidence="9">
    <location>
        <position position="72"/>
    </location>
</feature>
<dbReference type="NCBIfam" id="NF001947">
    <property type="entry name" value="PRK00725.1"/>
    <property type="match status" value="1"/>
</dbReference>
<evidence type="ECO:0000256" key="5">
    <source>
        <dbReference type="ARBA" id="ARBA00022741"/>
    </source>
</evidence>
<evidence type="ECO:0000313" key="12">
    <source>
        <dbReference type="EMBL" id="MEL3919006.1"/>
    </source>
</evidence>
<keyword evidence="3 9" id="KW-0808">Transferase</keyword>
<dbReference type="InterPro" id="IPR011004">
    <property type="entry name" value="Trimer_LpxA-like_sf"/>
</dbReference>
<dbReference type="GeneID" id="92811366"/>
<dbReference type="PROSITE" id="PS00809">
    <property type="entry name" value="ADP_GLC_PYROPHOSPH_2"/>
    <property type="match status" value="1"/>
</dbReference>
<feature type="site" description="Could play a key role in the communication between the regulatory and the substrate sites" evidence="9">
    <location>
        <position position="111"/>
    </location>
</feature>
<feature type="binding site" evidence="9">
    <location>
        <position position="210"/>
    </location>
    <ligand>
        <name>alpha-D-glucose 1-phosphate</name>
        <dbReference type="ChEBI" id="CHEBI:58601"/>
    </ligand>
</feature>